<gene>
    <name evidence="1" type="ORF">EDC17_10291</name>
</gene>
<organism evidence="1 2">
    <name type="scientific">Sphingobacterium alimentarium</name>
    <dbReference type="NCBI Taxonomy" id="797292"/>
    <lineage>
        <taxon>Bacteria</taxon>
        <taxon>Pseudomonadati</taxon>
        <taxon>Bacteroidota</taxon>
        <taxon>Sphingobacteriia</taxon>
        <taxon>Sphingobacteriales</taxon>
        <taxon>Sphingobacteriaceae</taxon>
        <taxon>Sphingobacterium</taxon>
    </lineage>
</organism>
<evidence type="ECO:0000313" key="2">
    <source>
        <dbReference type="Proteomes" id="UP000295197"/>
    </source>
</evidence>
<comment type="caution">
    <text evidence="1">The sequence shown here is derived from an EMBL/GenBank/DDBJ whole genome shotgun (WGS) entry which is preliminary data.</text>
</comment>
<dbReference type="Proteomes" id="UP000295197">
    <property type="component" value="Unassembled WGS sequence"/>
</dbReference>
<evidence type="ECO:0000313" key="1">
    <source>
        <dbReference type="EMBL" id="TCV10998.1"/>
    </source>
</evidence>
<name>A0A4R3VW85_9SPHI</name>
<keyword evidence="2" id="KW-1185">Reference proteome</keyword>
<reference evidence="1 2" key="1">
    <citation type="submission" date="2019-03" db="EMBL/GenBank/DDBJ databases">
        <title>Genomic Encyclopedia of Type Strains, Phase IV (KMG-IV): sequencing the most valuable type-strain genomes for metagenomic binning, comparative biology and taxonomic classification.</title>
        <authorList>
            <person name="Goeker M."/>
        </authorList>
    </citation>
    <scope>NUCLEOTIDE SEQUENCE [LARGE SCALE GENOMIC DNA]</scope>
    <source>
        <strain evidence="1 2">DSM 22362</strain>
    </source>
</reference>
<protein>
    <submittedName>
        <fullName evidence="1">Uncharacterized protein</fullName>
    </submittedName>
</protein>
<dbReference type="AlphaFoldDB" id="A0A4R3VW85"/>
<proteinExistence type="predicted"/>
<sequence length="82" mass="9978">MAKPKIYLKRRSNEEEGQLYLYYSYGGVKRLEYYTGLRIENKYYNDKYWESANKKPIKKNFIFADNYLNPLNISSKCEETKR</sequence>
<accession>A0A4R3VW85</accession>
<dbReference type="EMBL" id="SMBZ01000029">
    <property type="protein sequence ID" value="TCV10998.1"/>
    <property type="molecule type" value="Genomic_DNA"/>
</dbReference>